<reference evidence="7 8" key="1">
    <citation type="submission" date="2024-04" db="EMBL/GenBank/DDBJ databases">
        <authorList>
            <consortium name="Genoscope - CEA"/>
            <person name="William W."/>
        </authorList>
    </citation>
    <scope>NUCLEOTIDE SEQUENCE [LARGE SCALE GENOMIC DNA]</scope>
</reference>
<dbReference type="PANTHER" id="PTHR15876">
    <property type="entry name" value="TRANSMEMBRANE PROTEIN ADIPOCYTE-ASSOCIATED 1"/>
    <property type="match status" value="1"/>
</dbReference>
<dbReference type="GO" id="GO:0005886">
    <property type="term" value="C:plasma membrane"/>
    <property type="evidence" value="ECO:0007669"/>
    <property type="project" value="TreeGrafter"/>
</dbReference>
<feature type="transmembrane region" description="Helical" evidence="6">
    <location>
        <begin position="288"/>
        <end position="307"/>
    </location>
</feature>
<dbReference type="PANTHER" id="PTHR15876:SF8">
    <property type="entry name" value="TRANSMEMBRANE PROTEIN ADIPOCYTE-ASSOCIATED 1"/>
    <property type="match status" value="1"/>
</dbReference>
<keyword evidence="4 6" id="KW-1133">Transmembrane helix</keyword>
<feature type="transmembrane region" description="Helical" evidence="6">
    <location>
        <begin position="164"/>
        <end position="182"/>
    </location>
</feature>
<evidence type="ECO:0000313" key="8">
    <source>
        <dbReference type="Proteomes" id="UP001497497"/>
    </source>
</evidence>
<comment type="subcellular location">
    <subcellularLocation>
        <location evidence="1">Membrane</location>
        <topology evidence="1">Multi-pass membrane protein</topology>
    </subcellularLocation>
</comment>
<proteinExistence type="inferred from homology"/>
<dbReference type="AlphaFoldDB" id="A0AAV2IBA0"/>
<name>A0AAV2IBA0_LYMST</name>
<keyword evidence="8" id="KW-1185">Reference proteome</keyword>
<evidence type="ECO:0000256" key="5">
    <source>
        <dbReference type="ARBA" id="ARBA00023136"/>
    </source>
</evidence>
<comment type="caution">
    <text evidence="7">The sequence shown here is derived from an EMBL/GenBank/DDBJ whole genome shotgun (WGS) entry which is preliminary data.</text>
</comment>
<evidence type="ECO:0000256" key="3">
    <source>
        <dbReference type="ARBA" id="ARBA00022692"/>
    </source>
</evidence>
<feature type="transmembrane region" description="Helical" evidence="6">
    <location>
        <begin position="129"/>
        <end position="152"/>
    </location>
</feature>
<evidence type="ECO:0000256" key="6">
    <source>
        <dbReference type="SAM" id="Phobius"/>
    </source>
</evidence>
<evidence type="ECO:0000256" key="4">
    <source>
        <dbReference type="ARBA" id="ARBA00022989"/>
    </source>
</evidence>
<evidence type="ECO:0000313" key="7">
    <source>
        <dbReference type="EMBL" id="CAL1543083.1"/>
    </source>
</evidence>
<feature type="transmembrane region" description="Helical" evidence="6">
    <location>
        <begin position="215"/>
        <end position="239"/>
    </location>
</feature>
<keyword evidence="3 6" id="KW-0812">Transmembrane</keyword>
<feature type="transmembrane region" description="Helical" evidence="6">
    <location>
        <begin position="89"/>
        <end position="109"/>
    </location>
</feature>
<dbReference type="InterPro" id="IPR018781">
    <property type="entry name" value="TPRA1/CAND2/CAND8"/>
</dbReference>
<accession>A0AAV2IBA0</accession>
<feature type="transmembrane region" description="Helical" evidence="6">
    <location>
        <begin position="251"/>
        <end position="276"/>
    </location>
</feature>
<gene>
    <name evidence="7" type="ORF">GSLYS_00016617001</name>
</gene>
<organism evidence="7 8">
    <name type="scientific">Lymnaea stagnalis</name>
    <name type="common">Great pond snail</name>
    <name type="synonym">Helix stagnalis</name>
    <dbReference type="NCBI Taxonomy" id="6523"/>
    <lineage>
        <taxon>Eukaryota</taxon>
        <taxon>Metazoa</taxon>
        <taxon>Spiralia</taxon>
        <taxon>Lophotrochozoa</taxon>
        <taxon>Mollusca</taxon>
        <taxon>Gastropoda</taxon>
        <taxon>Heterobranchia</taxon>
        <taxon>Euthyneura</taxon>
        <taxon>Panpulmonata</taxon>
        <taxon>Hygrophila</taxon>
        <taxon>Lymnaeoidea</taxon>
        <taxon>Lymnaeidae</taxon>
        <taxon>Lymnaea</taxon>
    </lineage>
</organism>
<evidence type="ECO:0000256" key="1">
    <source>
        <dbReference type="ARBA" id="ARBA00004141"/>
    </source>
</evidence>
<evidence type="ECO:0008006" key="9">
    <source>
        <dbReference type="Google" id="ProtNLM"/>
    </source>
</evidence>
<keyword evidence="5 6" id="KW-0472">Membrane</keyword>
<protein>
    <recommendedName>
        <fullName evidence="9">Transmembrane protein adipocyte-associated 1 homolog</fullName>
    </recommendedName>
</protein>
<feature type="transmembrane region" description="Helical" evidence="6">
    <location>
        <begin position="57"/>
        <end position="77"/>
    </location>
</feature>
<comment type="similarity">
    <text evidence="2">Belongs to the UPF0359 family.</text>
</comment>
<dbReference type="GO" id="GO:0004930">
    <property type="term" value="F:G protein-coupled receptor activity"/>
    <property type="evidence" value="ECO:0007669"/>
    <property type="project" value="TreeGrafter"/>
</dbReference>
<evidence type="ECO:0000256" key="2">
    <source>
        <dbReference type="ARBA" id="ARBA00010125"/>
    </source>
</evidence>
<dbReference type="Proteomes" id="UP001497497">
    <property type="component" value="Unassembled WGS sequence"/>
</dbReference>
<dbReference type="EMBL" id="CAXITT010000524">
    <property type="protein sequence ID" value="CAL1543083.1"/>
    <property type="molecule type" value="Genomic_DNA"/>
</dbReference>
<dbReference type="Pfam" id="PF10160">
    <property type="entry name" value="Tmemb_40"/>
    <property type="match status" value="1"/>
</dbReference>
<sequence length="394" mass="44551">MSGNFSSSITIEQSSAINETWKDHLATTGSPIPFQVITIPPCQWILFADISDSGVKWWDVMILVPNFLFMMFLFFRLKVAIAKLRTSSSPIFAAFYGLIFAVSVISLLRCVVSMTVNASMTAGSVTDKVLWLVLRFFLLATELSVVIFGLAFGHLDSRTSIQRVLMVTFTVALAYSVIQGTLEFEYDHLTVVHNPGGDSSNATISYDLFAQGGMIFLFTSSIFFALVYTVIVLLPFTRLKDRFLLPTKRLFYYYCSTLAVLNLVQAVSSLLHYFHFIYSLCVIDGTTYMYFSFYNPLVYCVFLWRFFKTSQTGLQFSYKHHDDVIDDEHLNLPYSNGAAKHEDHSPIYSYDSTHFDVQFNGRNSRRDSGGSDTNSSFQGGQSINSDYYNISVDT</sequence>